<proteinExistence type="predicted"/>
<accession>A0A974NZ24</accession>
<dbReference type="PANTHER" id="PTHR43429">
    <property type="entry name" value="PYRIDINE NUCLEOTIDE-DISULFIDE OXIDOREDUCTASE DOMAIN-CONTAINING"/>
    <property type="match status" value="1"/>
</dbReference>
<dbReference type="PANTHER" id="PTHR43429:SF3">
    <property type="entry name" value="NITRITE REDUCTASE [NAD(P)H]"/>
    <property type="match status" value="1"/>
</dbReference>
<reference evidence="5" key="1">
    <citation type="submission" date="2021-01" db="EMBL/GenBank/DDBJ databases">
        <title>Enterococcus.</title>
        <authorList>
            <person name="Du X."/>
            <person name="Wang N."/>
        </authorList>
    </citation>
    <scope>NUCLEOTIDE SEQUENCE [LARGE SCALE GENOMIC DNA]</scope>
    <source>
        <strain evidence="5">T90-2</strain>
    </source>
</reference>
<evidence type="ECO:0000313" key="5">
    <source>
        <dbReference type="EMBL" id="QQV79501.1"/>
    </source>
</evidence>
<protein>
    <submittedName>
        <fullName evidence="5">FAD-dependent oxidoreductase</fullName>
    </submittedName>
</protein>
<dbReference type="AlphaFoldDB" id="A0A974NZ24"/>
<evidence type="ECO:0000256" key="1">
    <source>
        <dbReference type="ARBA" id="ARBA00001974"/>
    </source>
</evidence>
<dbReference type="EMBL" id="CP068242">
    <property type="protein sequence ID" value="QQV79501.1"/>
    <property type="molecule type" value="Genomic_DNA"/>
</dbReference>
<keyword evidence="3" id="KW-0274">FAD</keyword>
<dbReference type="InterPro" id="IPR050260">
    <property type="entry name" value="FAD-bd_OxRdtase"/>
</dbReference>
<organism evidence="5">
    <name type="scientific">Enterococcus faecalis</name>
    <name type="common">Streptococcus faecalis</name>
    <dbReference type="NCBI Taxonomy" id="1351"/>
    <lineage>
        <taxon>Bacteria</taxon>
        <taxon>Bacillati</taxon>
        <taxon>Bacillota</taxon>
        <taxon>Bacilli</taxon>
        <taxon>Lactobacillales</taxon>
        <taxon>Enterococcaceae</taxon>
        <taxon>Enterococcus</taxon>
    </lineage>
</organism>
<gene>
    <name evidence="5" type="ORF">JG559_07255</name>
</gene>
<keyword evidence="2" id="KW-0285">Flavoprotein</keyword>
<evidence type="ECO:0000256" key="2">
    <source>
        <dbReference type="ARBA" id="ARBA00022630"/>
    </source>
</evidence>
<dbReference type="InterPro" id="IPR036188">
    <property type="entry name" value="FAD/NAD-bd_sf"/>
</dbReference>
<dbReference type="Pfam" id="PF07992">
    <property type="entry name" value="Pyr_redox_2"/>
    <property type="match status" value="1"/>
</dbReference>
<dbReference type="PRINTS" id="PR00368">
    <property type="entry name" value="FADPNR"/>
</dbReference>
<comment type="cofactor">
    <cofactor evidence="1">
        <name>FAD</name>
        <dbReference type="ChEBI" id="CHEBI:57692"/>
    </cofactor>
</comment>
<dbReference type="InterPro" id="IPR023753">
    <property type="entry name" value="FAD/NAD-binding_dom"/>
</dbReference>
<name>A0A974NZ24_ENTFL</name>
<evidence type="ECO:0000256" key="3">
    <source>
        <dbReference type="ARBA" id="ARBA00022827"/>
    </source>
</evidence>
<sequence length="113" mass="12648">MITVKHETEILTEHYDKLILSPGAKPFVPPITGLAEAKKMFFSLRNVPDLDQIMTALTPETKRAVVIGAGFIGLEMAENLQKRGLEVTLVEKKHPMFLPPLDEEMAAFCQKQN</sequence>
<dbReference type="Gene3D" id="3.50.50.60">
    <property type="entry name" value="FAD/NAD(P)-binding domain"/>
    <property type="match status" value="1"/>
</dbReference>
<dbReference type="GO" id="GO:0016491">
    <property type="term" value="F:oxidoreductase activity"/>
    <property type="evidence" value="ECO:0007669"/>
    <property type="project" value="InterPro"/>
</dbReference>
<evidence type="ECO:0000259" key="4">
    <source>
        <dbReference type="Pfam" id="PF07992"/>
    </source>
</evidence>
<dbReference type="SUPFAM" id="SSF51905">
    <property type="entry name" value="FAD/NAD(P)-binding domain"/>
    <property type="match status" value="1"/>
</dbReference>
<feature type="domain" description="FAD/NAD(P)-binding" evidence="4">
    <location>
        <begin position="12"/>
        <end position="111"/>
    </location>
</feature>